<comment type="caution">
    <text evidence="3">The sequence shown here is derived from an EMBL/GenBank/DDBJ whole genome shotgun (WGS) entry which is preliminary data.</text>
</comment>
<evidence type="ECO:0000256" key="1">
    <source>
        <dbReference type="SAM" id="Phobius"/>
    </source>
</evidence>
<dbReference type="RefSeq" id="WP_265352977.1">
    <property type="nucleotide sequence ID" value="NZ_JAMQPL010000008.1"/>
</dbReference>
<evidence type="ECO:0000313" key="5">
    <source>
        <dbReference type="Proteomes" id="UP001208912"/>
    </source>
</evidence>
<evidence type="ECO:0000313" key="2">
    <source>
        <dbReference type="EMBL" id="MCW7527713.1"/>
    </source>
</evidence>
<organism evidence="3 4">
    <name type="scientific">Leptospira soteropolitanensis</name>
    <dbReference type="NCBI Taxonomy" id="2950025"/>
    <lineage>
        <taxon>Bacteria</taxon>
        <taxon>Pseudomonadati</taxon>
        <taxon>Spirochaetota</taxon>
        <taxon>Spirochaetia</taxon>
        <taxon>Leptospirales</taxon>
        <taxon>Leptospiraceae</taxon>
        <taxon>Leptospira</taxon>
    </lineage>
</organism>
<protein>
    <recommendedName>
        <fullName evidence="6">Lipoprotein</fullName>
    </recommendedName>
</protein>
<keyword evidence="1" id="KW-0472">Membrane</keyword>
<keyword evidence="1" id="KW-1133">Transmembrane helix</keyword>
<dbReference type="AlphaFoldDB" id="A0AAW5VK34"/>
<keyword evidence="5" id="KW-1185">Reference proteome</keyword>
<sequence length="203" mass="23536">MNWKEKQSLNLFVLISVFCLGILLHCASFVHYENPTLKNQPKPEILEKKTILIKYYGDFYEKGQFSKHPQAIPEINENIADILKESNMFKKVVTNENEPHDLIMYVETNIDEKASKIFAVISGLTVLAIPLKMDQDYHMKISLLDSKKKLLAFNEERFNIDIFVGWIIIPISPFFFTPVVHSNANRNVIYSSLNQWKSKGIIK</sequence>
<name>A0AAW5VK34_9LEPT</name>
<feature type="transmembrane region" description="Helical" evidence="1">
    <location>
        <begin position="158"/>
        <end position="176"/>
    </location>
</feature>
<feature type="transmembrane region" description="Helical" evidence="1">
    <location>
        <begin position="12"/>
        <end position="32"/>
    </location>
</feature>
<dbReference type="Proteomes" id="UP001208540">
    <property type="component" value="Unassembled WGS sequence"/>
</dbReference>
<accession>A0AAW5VK34</accession>
<feature type="transmembrane region" description="Helical" evidence="1">
    <location>
        <begin position="114"/>
        <end position="131"/>
    </location>
</feature>
<evidence type="ECO:0000313" key="3">
    <source>
        <dbReference type="EMBL" id="MCW7531702.1"/>
    </source>
</evidence>
<dbReference type="EMBL" id="JAMQPL010000008">
    <property type="protein sequence ID" value="MCW7531702.1"/>
    <property type="molecule type" value="Genomic_DNA"/>
</dbReference>
<gene>
    <name evidence="2" type="ORF">ND861_15250</name>
    <name evidence="3" type="ORF">ND862_15905</name>
</gene>
<dbReference type="Proteomes" id="UP001208912">
    <property type="component" value="Unassembled WGS sequence"/>
</dbReference>
<evidence type="ECO:0008006" key="6">
    <source>
        <dbReference type="Google" id="ProtNLM"/>
    </source>
</evidence>
<proteinExistence type="predicted"/>
<keyword evidence="1" id="KW-0812">Transmembrane</keyword>
<reference evidence="3 5" key="1">
    <citation type="submission" date="2022-06" db="EMBL/GenBank/DDBJ databases">
        <title>Leptospira isolates from biofilms formed at urban environments.</title>
        <authorList>
            <person name="Ribeiro P.S."/>
            <person name="Sousa T."/>
            <person name="Carvalho N."/>
            <person name="Aburjaile F."/>
            <person name="Neves F."/>
            <person name="Oliveira D."/>
            <person name="Blanco L."/>
            <person name="Lima J."/>
            <person name="Costa F."/>
            <person name="Brenig B."/>
            <person name="Soares S."/>
            <person name="Ramos R."/>
            <person name="Goes-Neto A."/>
            <person name="Matiuzzi M."/>
            <person name="Azevedo V."/>
            <person name="Ristow P."/>
        </authorList>
    </citation>
    <scope>NUCLEOTIDE SEQUENCE</scope>
    <source>
        <strain evidence="2 5">VSF19</strain>
        <strain evidence="3">VSF20</strain>
    </source>
</reference>
<dbReference type="EMBL" id="JAMQPM010000008">
    <property type="protein sequence ID" value="MCW7527713.1"/>
    <property type="molecule type" value="Genomic_DNA"/>
</dbReference>
<evidence type="ECO:0000313" key="4">
    <source>
        <dbReference type="Proteomes" id="UP001208540"/>
    </source>
</evidence>